<dbReference type="PANTHER" id="PTHR33175">
    <property type="entry name" value="DNA-BINDING PROTEIN HU"/>
    <property type="match status" value="1"/>
</dbReference>
<comment type="caution">
    <text evidence="6">The sequence shown here is derived from an EMBL/GenBank/DDBJ whole genome shotgun (WGS) entry which is preliminary data.</text>
</comment>
<dbReference type="PRINTS" id="PR01727">
    <property type="entry name" value="DNABINDINGHU"/>
</dbReference>
<feature type="compositionally biased region" description="Low complexity" evidence="5">
    <location>
        <begin position="92"/>
        <end position="115"/>
    </location>
</feature>
<proteinExistence type="inferred from homology"/>
<dbReference type="SUPFAM" id="SSF47729">
    <property type="entry name" value="IHF-like DNA-binding proteins"/>
    <property type="match status" value="1"/>
</dbReference>
<sequence length="115" mass="11659">MNQADLVAKVATGAELTKESATKAVDAIVQAVAEALKAGEEVRLSGLGIFDVSSRAARQGRNPQTGESIEIAASKAVRFRAGKALKDSVNSAPAPKAAPAKAAAKPAPKAAPKKK</sequence>
<organism evidence="6 7">
    <name type="scientific">Rhizosaccharibacter radicis</name>
    <dbReference type="NCBI Taxonomy" id="2782605"/>
    <lineage>
        <taxon>Bacteria</taxon>
        <taxon>Pseudomonadati</taxon>
        <taxon>Pseudomonadota</taxon>
        <taxon>Alphaproteobacteria</taxon>
        <taxon>Acetobacterales</taxon>
        <taxon>Acetobacteraceae</taxon>
        <taxon>Rhizosaccharibacter</taxon>
    </lineage>
</organism>
<protein>
    <submittedName>
        <fullName evidence="6">HU family DNA-binding protein</fullName>
    </submittedName>
</protein>
<evidence type="ECO:0000256" key="2">
    <source>
        <dbReference type="ARBA" id="ARBA00023067"/>
    </source>
</evidence>
<comment type="similarity">
    <text evidence="1 4">Belongs to the bacterial histone-like protein family.</text>
</comment>
<dbReference type="EMBL" id="JAMZEJ010000001">
    <property type="protein sequence ID" value="MCQ8239254.1"/>
    <property type="molecule type" value="Genomic_DNA"/>
</dbReference>
<evidence type="ECO:0000313" key="7">
    <source>
        <dbReference type="Proteomes" id="UP001524547"/>
    </source>
</evidence>
<dbReference type="Proteomes" id="UP001524547">
    <property type="component" value="Unassembled WGS sequence"/>
</dbReference>
<evidence type="ECO:0000313" key="6">
    <source>
        <dbReference type="EMBL" id="MCQ8239254.1"/>
    </source>
</evidence>
<evidence type="ECO:0000256" key="5">
    <source>
        <dbReference type="SAM" id="MobiDB-lite"/>
    </source>
</evidence>
<dbReference type="Gene3D" id="4.10.520.10">
    <property type="entry name" value="IHF-like DNA-binding proteins"/>
    <property type="match status" value="1"/>
</dbReference>
<dbReference type="GO" id="GO:0003677">
    <property type="term" value="F:DNA binding"/>
    <property type="evidence" value="ECO:0007669"/>
    <property type="project" value="UniProtKB-KW"/>
</dbReference>
<keyword evidence="2" id="KW-0226">DNA condensation</keyword>
<dbReference type="SMART" id="SM00411">
    <property type="entry name" value="BHL"/>
    <property type="match status" value="1"/>
</dbReference>
<evidence type="ECO:0000256" key="1">
    <source>
        <dbReference type="ARBA" id="ARBA00010529"/>
    </source>
</evidence>
<keyword evidence="3 6" id="KW-0238">DNA-binding</keyword>
<evidence type="ECO:0000256" key="4">
    <source>
        <dbReference type="RuleBase" id="RU003939"/>
    </source>
</evidence>
<dbReference type="InterPro" id="IPR000119">
    <property type="entry name" value="Hist_DNA-bd"/>
</dbReference>
<keyword evidence="7" id="KW-1185">Reference proteome</keyword>
<reference evidence="6 7" key="1">
    <citation type="submission" date="2022-06" db="EMBL/GenBank/DDBJ databases">
        <title>Rhizosaccharibacter gen. nov. sp. nov. KSS12, endophytic bacteria isolated from sugarcane.</title>
        <authorList>
            <person name="Pitiwittayakul N."/>
        </authorList>
    </citation>
    <scope>NUCLEOTIDE SEQUENCE [LARGE SCALE GENOMIC DNA]</scope>
    <source>
        <strain evidence="6 7">KSS12</strain>
    </source>
</reference>
<dbReference type="Pfam" id="PF00216">
    <property type="entry name" value="Bac_DNA_binding"/>
    <property type="match status" value="1"/>
</dbReference>
<name>A0ABT1VSD9_9PROT</name>
<evidence type="ECO:0000256" key="3">
    <source>
        <dbReference type="ARBA" id="ARBA00023125"/>
    </source>
</evidence>
<accession>A0ABT1VSD9</accession>
<dbReference type="InterPro" id="IPR010992">
    <property type="entry name" value="IHF-like_DNA-bd_dom_sf"/>
</dbReference>
<gene>
    <name evidence="6" type="ORF">NFI88_00175</name>
</gene>
<dbReference type="PANTHER" id="PTHR33175:SF3">
    <property type="entry name" value="DNA-BINDING PROTEIN HU-BETA"/>
    <property type="match status" value="1"/>
</dbReference>
<dbReference type="CDD" id="cd13831">
    <property type="entry name" value="HU"/>
    <property type="match status" value="1"/>
</dbReference>
<feature type="region of interest" description="Disordered" evidence="5">
    <location>
        <begin position="84"/>
        <end position="115"/>
    </location>
</feature>
<dbReference type="RefSeq" id="WP_422918002.1">
    <property type="nucleotide sequence ID" value="NZ_JAMZEJ010000001.1"/>
</dbReference>